<evidence type="ECO:0000313" key="3">
    <source>
        <dbReference type="EMBL" id="CAK0900655.1"/>
    </source>
</evidence>
<dbReference type="Proteomes" id="UP001189429">
    <property type="component" value="Unassembled WGS sequence"/>
</dbReference>
<evidence type="ECO:0000256" key="2">
    <source>
        <dbReference type="SAM" id="Phobius"/>
    </source>
</evidence>
<feature type="compositionally biased region" description="Basic and acidic residues" evidence="1">
    <location>
        <begin position="22"/>
        <end position="34"/>
    </location>
</feature>
<reference evidence="3" key="1">
    <citation type="submission" date="2023-10" db="EMBL/GenBank/DDBJ databases">
        <authorList>
            <person name="Chen Y."/>
            <person name="Shah S."/>
            <person name="Dougan E. K."/>
            <person name="Thang M."/>
            <person name="Chan C."/>
        </authorList>
    </citation>
    <scope>NUCLEOTIDE SEQUENCE [LARGE SCALE GENOMIC DNA]</scope>
</reference>
<gene>
    <name evidence="3" type="ORF">PCOR1329_LOCUS77878</name>
</gene>
<evidence type="ECO:0000256" key="1">
    <source>
        <dbReference type="SAM" id="MobiDB-lite"/>
    </source>
</evidence>
<sequence>MFQSSIKEDWHRTGDPAPAGRNRREQGQEAREETSAVGCRGGTATPFSGALALELASSSRTAEQIGRPRLETKVFLSIFLGLLRLTILPWVQLLQPRLRGTTSAHG</sequence>
<proteinExistence type="predicted"/>
<dbReference type="EMBL" id="CAUYUJ010020815">
    <property type="protein sequence ID" value="CAK0900655.1"/>
    <property type="molecule type" value="Genomic_DNA"/>
</dbReference>
<keyword evidence="4" id="KW-1185">Reference proteome</keyword>
<comment type="caution">
    <text evidence="3">The sequence shown here is derived from an EMBL/GenBank/DDBJ whole genome shotgun (WGS) entry which is preliminary data.</text>
</comment>
<name>A0ABN9XLC4_9DINO</name>
<feature type="region of interest" description="Disordered" evidence="1">
    <location>
        <begin position="1"/>
        <end position="43"/>
    </location>
</feature>
<organism evidence="3 4">
    <name type="scientific">Prorocentrum cordatum</name>
    <dbReference type="NCBI Taxonomy" id="2364126"/>
    <lineage>
        <taxon>Eukaryota</taxon>
        <taxon>Sar</taxon>
        <taxon>Alveolata</taxon>
        <taxon>Dinophyceae</taxon>
        <taxon>Prorocentrales</taxon>
        <taxon>Prorocentraceae</taxon>
        <taxon>Prorocentrum</taxon>
    </lineage>
</organism>
<keyword evidence="2" id="KW-1133">Transmembrane helix</keyword>
<accession>A0ABN9XLC4</accession>
<evidence type="ECO:0000313" key="4">
    <source>
        <dbReference type="Proteomes" id="UP001189429"/>
    </source>
</evidence>
<feature type="compositionally biased region" description="Basic and acidic residues" evidence="1">
    <location>
        <begin position="1"/>
        <end position="14"/>
    </location>
</feature>
<feature type="transmembrane region" description="Helical" evidence="2">
    <location>
        <begin position="74"/>
        <end position="93"/>
    </location>
</feature>
<keyword evidence="2" id="KW-0472">Membrane</keyword>
<keyword evidence="2" id="KW-0812">Transmembrane</keyword>
<protein>
    <submittedName>
        <fullName evidence="3">Uncharacterized protein</fullName>
    </submittedName>
</protein>